<reference evidence="2 3" key="1">
    <citation type="submission" date="2019-08" db="EMBL/GenBank/DDBJ databases">
        <authorList>
            <person name="Liang Q."/>
        </authorList>
    </citation>
    <scope>NUCLEOTIDE SEQUENCE [LARGE SCALE GENOMIC DNA]</scope>
    <source>
        <strain evidence="2 3">V1718</strain>
    </source>
</reference>
<dbReference type="Proteomes" id="UP000321595">
    <property type="component" value="Chromosome"/>
</dbReference>
<dbReference type="InterPro" id="IPR019882">
    <property type="entry name" value="CHP03643"/>
</dbReference>
<keyword evidence="3" id="KW-1185">Reference proteome</keyword>
<name>A0A5B8XTE0_9DELT</name>
<evidence type="ECO:0000256" key="1">
    <source>
        <dbReference type="SAM" id="MobiDB-lite"/>
    </source>
</evidence>
<sequence length="72" mass="8402">MAWEDRTSFEAIRTQFGLTPGEVIKLMRAQMTPSSFKMWRKRTSGRTTKHDARFSAAVGSKARRFRAKHQRD</sequence>
<dbReference type="AlphaFoldDB" id="A0A5B8XTE0"/>
<accession>A0A5B8XTE0</accession>
<dbReference type="RefSeq" id="WP_146960315.1">
    <property type="nucleotide sequence ID" value="NZ_CP042467.1"/>
</dbReference>
<dbReference type="OrthoDB" id="289296at2"/>
<protein>
    <submittedName>
        <fullName evidence="2">TIGR03643 family protein</fullName>
    </submittedName>
</protein>
<feature type="region of interest" description="Disordered" evidence="1">
    <location>
        <begin position="39"/>
        <end position="72"/>
    </location>
</feature>
<dbReference type="KEGG" id="bbae:FRD01_13090"/>
<proteinExistence type="predicted"/>
<evidence type="ECO:0000313" key="2">
    <source>
        <dbReference type="EMBL" id="QED28148.1"/>
    </source>
</evidence>
<dbReference type="EMBL" id="CP042467">
    <property type="protein sequence ID" value="QED28148.1"/>
    <property type="molecule type" value="Genomic_DNA"/>
</dbReference>
<gene>
    <name evidence="2" type="ORF">FRD01_13090</name>
</gene>
<dbReference type="NCBIfam" id="TIGR03643">
    <property type="entry name" value="TIGR03643 family protein"/>
    <property type="match status" value="1"/>
</dbReference>
<feature type="compositionally biased region" description="Basic residues" evidence="1">
    <location>
        <begin position="61"/>
        <end position="72"/>
    </location>
</feature>
<dbReference type="Pfam" id="PF10985">
    <property type="entry name" value="DUF2805"/>
    <property type="match status" value="1"/>
</dbReference>
<organism evidence="2 3">
    <name type="scientific">Microvenator marinus</name>
    <dbReference type="NCBI Taxonomy" id="2600177"/>
    <lineage>
        <taxon>Bacteria</taxon>
        <taxon>Deltaproteobacteria</taxon>
        <taxon>Bradymonadales</taxon>
        <taxon>Microvenatoraceae</taxon>
        <taxon>Microvenator</taxon>
    </lineage>
</organism>
<evidence type="ECO:0000313" key="3">
    <source>
        <dbReference type="Proteomes" id="UP000321595"/>
    </source>
</evidence>